<feature type="chain" id="PRO_5047514963" description="Protein kinase domain-containing protein" evidence="15">
    <location>
        <begin position="22"/>
        <end position="1304"/>
    </location>
</feature>
<dbReference type="PROSITE" id="PS00685">
    <property type="entry name" value="NFYB_HAP3"/>
    <property type="match status" value="1"/>
</dbReference>
<keyword evidence="6" id="KW-0677">Repeat</keyword>
<evidence type="ECO:0000256" key="5">
    <source>
        <dbReference type="ARBA" id="ARBA00022729"/>
    </source>
</evidence>
<dbReference type="InterPro" id="IPR032675">
    <property type="entry name" value="LRR_dom_sf"/>
</dbReference>
<keyword evidence="4" id="KW-0812">Transmembrane</keyword>
<evidence type="ECO:0000259" key="16">
    <source>
        <dbReference type="PROSITE" id="PS50011"/>
    </source>
</evidence>
<evidence type="ECO:0000256" key="8">
    <source>
        <dbReference type="ARBA" id="ARBA00022777"/>
    </source>
</evidence>
<dbReference type="Gene3D" id="3.80.10.10">
    <property type="entry name" value="Ribonuclease Inhibitor"/>
    <property type="match status" value="1"/>
</dbReference>
<dbReference type="Gene3D" id="3.30.200.20">
    <property type="entry name" value="Phosphorylase Kinase, domain 1"/>
    <property type="match status" value="1"/>
</dbReference>
<dbReference type="Gene3D" id="1.10.20.10">
    <property type="entry name" value="Histone, subunit A"/>
    <property type="match status" value="1"/>
</dbReference>
<evidence type="ECO:0000256" key="4">
    <source>
        <dbReference type="ARBA" id="ARBA00022692"/>
    </source>
</evidence>
<dbReference type="Pfam" id="PF00808">
    <property type="entry name" value="CBFD_NFYB_HMF"/>
    <property type="match status" value="1"/>
</dbReference>
<dbReference type="EMBL" id="OZ021739">
    <property type="protein sequence ID" value="CAK9323211.1"/>
    <property type="molecule type" value="Genomic_DNA"/>
</dbReference>
<dbReference type="InterPro" id="IPR011009">
    <property type="entry name" value="Kinase-like_dom_sf"/>
</dbReference>
<keyword evidence="18" id="KW-1185">Reference proteome</keyword>
<accession>A0ABP0YW00</accession>
<evidence type="ECO:0000313" key="17">
    <source>
        <dbReference type="EMBL" id="CAK9323211.1"/>
    </source>
</evidence>
<keyword evidence="2" id="KW-0433">Leucine-rich repeat</keyword>
<dbReference type="SUPFAM" id="SSF56112">
    <property type="entry name" value="Protein kinase-like (PK-like)"/>
    <property type="match status" value="1"/>
</dbReference>
<evidence type="ECO:0000256" key="1">
    <source>
        <dbReference type="ARBA" id="ARBA00004167"/>
    </source>
</evidence>
<dbReference type="PROSITE" id="PS00107">
    <property type="entry name" value="PROTEIN_KINASE_ATP"/>
    <property type="match status" value="1"/>
</dbReference>
<dbReference type="Pfam" id="PF00069">
    <property type="entry name" value="Pkinase"/>
    <property type="match status" value="1"/>
</dbReference>
<evidence type="ECO:0000313" key="18">
    <source>
        <dbReference type="Proteomes" id="UP001642487"/>
    </source>
</evidence>
<name>A0ABP0YW00_9ROSI</name>
<protein>
    <recommendedName>
        <fullName evidence="16">Protein kinase domain-containing protein</fullName>
    </recommendedName>
</protein>
<keyword evidence="8" id="KW-0418">Kinase</keyword>
<feature type="domain" description="Protein kinase" evidence="16">
    <location>
        <begin position="596"/>
        <end position="921"/>
    </location>
</feature>
<evidence type="ECO:0000256" key="15">
    <source>
        <dbReference type="SAM" id="SignalP"/>
    </source>
</evidence>
<proteinExistence type="predicted"/>
<sequence>MDAKLLLLLLLLLFLLDVSFSQMPGFVSLDCGGQESFTDDIGLEWVPDTQVRFGEAINISVANETRKQYMTLRHFPADSRKYCYSLNVTSRTRYLLRATFLYGNFDNNNVYPKFDISLGATHWATIVVSDANTIEVRELIFLASTPTVSVCLSNATTGQPFISTLELRQFNGSIYYTEFEDQFYLSVSARINFGADSEAPVRYPDDPFDRIWESDSVRKANYLVDVAAGTEKVSTKLPIDVDRDERPPQKVMQTAVVGRNGSLTYRLNLDGFPGFGWAVTYFAEIEDLGPTDTRKFRLVLPGMPDISKAVVNIEENAQGKYRLYEPGFTNLTLPFVLSFRFGKTSDSSLGPLLNAMEINKYLEKSDGSLDGAVVASVISKFSSSDWDEGGDPCMPVPWSWLQCNSDPRPRIVKISLSKKNLTGNIPTDLAKLSGLVELWLDGNSFVGPIPDFTGCVDLKILHLENNQLTGELPSSLANLPNLRELYVQNNMLSGTVPSGLLNKNLVFDYSRNINLHEGGKKNHVYIIVGSVIGAVVLLLATVVSCYFLQKGRKRYHEQDLLEESSLPVQRFASSKGDAPKETAHCFSVIEIVEATRDFERKIGSGGFGVVYYGKLNDGKEIAVKVLTSNSFQGRREFANEVWRFLMVNHLIKEGKMELKILSLTGDDLFGIDRSTSIHTFNLYTQGYTGWPVKCREKGKLIIRVKPSRRMLNWSLVFIRDERGSQERDPKGPLTREKTISWIKRLEIAEDAARGIEYLHTGCIPAIIHRDLKSSNILLDRHMKAKVSDFGLSKLAVDGASHVSSIVRGTVGYLDPEYYISQQLTDKSDVYSFGVILLELISGQEAISNVNFGVNCRNIVQWAKLHIESGDIQGIIDPSLRNEYDIQSMWKIAEKALMCVQPHGHLRPSISEVLKEIQDSILIEREATATREGNSDDMSRNSVHSMNMGSLDLCGNENYVSFDESIARPTARIPSFRFLYLLWPVCADLVNAFNHERCDLSDLSSLVEEIVSLFECLRLGNRAEHHLARATVSFGNLGTLLHSLKKFLFVSLVGSLLQFVRRCLYQTLRPLNEWLGNNNEKKQHVFESDSRSSIESRNRRLLSPIFTIVRFHSTTPFPPDLNPSLSRPNYKSSVFSHQGFGEGWLMLRRVPAEEAMRAASRDRFLPIANISRIMKKALPANGKIAKDAKETVQECVSEFISFITSEASDKCQREKRKTINGDDLLWAMATLGFEDYIDPLKTYLTKYREGDTKGSAKGGDASAKKEAHSTPISQIAHQGSLSQGVNYASSQSQAQHLMVPMQGTD</sequence>
<dbReference type="PRINTS" id="PR00615">
    <property type="entry name" value="CCAATSUBUNTA"/>
</dbReference>
<dbReference type="InterPro" id="IPR017441">
    <property type="entry name" value="Protein_kinase_ATP_BS"/>
</dbReference>
<evidence type="ECO:0000256" key="14">
    <source>
        <dbReference type="SAM" id="MobiDB-lite"/>
    </source>
</evidence>
<keyword evidence="3" id="KW-0808">Transferase</keyword>
<dbReference type="InterPro" id="IPR001611">
    <property type="entry name" value="Leu-rich_rpt"/>
</dbReference>
<keyword evidence="7 13" id="KW-0547">Nucleotide-binding</keyword>
<feature type="region of interest" description="Disordered" evidence="14">
    <location>
        <begin position="1250"/>
        <end position="1272"/>
    </location>
</feature>
<evidence type="ECO:0000256" key="2">
    <source>
        <dbReference type="ARBA" id="ARBA00022614"/>
    </source>
</evidence>
<evidence type="ECO:0000256" key="13">
    <source>
        <dbReference type="PROSITE-ProRule" id="PRU10141"/>
    </source>
</evidence>
<keyword evidence="9 13" id="KW-0067">ATP-binding</keyword>
<evidence type="ECO:0000256" key="12">
    <source>
        <dbReference type="ARBA" id="ARBA00023159"/>
    </source>
</evidence>
<dbReference type="PROSITE" id="PS00108">
    <property type="entry name" value="PROTEIN_KINASE_ST"/>
    <property type="match status" value="1"/>
</dbReference>
<dbReference type="PANTHER" id="PTHR45631">
    <property type="entry name" value="OS07G0107800 PROTEIN-RELATED"/>
    <property type="match status" value="1"/>
</dbReference>
<evidence type="ECO:0000256" key="11">
    <source>
        <dbReference type="ARBA" id="ARBA00023136"/>
    </source>
</evidence>
<dbReference type="SUPFAM" id="SSF47113">
    <property type="entry name" value="Histone-fold"/>
    <property type="match status" value="1"/>
</dbReference>
<dbReference type="SUPFAM" id="SSF52058">
    <property type="entry name" value="L domain-like"/>
    <property type="match status" value="1"/>
</dbReference>
<keyword evidence="5 15" id="KW-0732">Signal</keyword>
<evidence type="ECO:0000256" key="7">
    <source>
        <dbReference type="ARBA" id="ARBA00022741"/>
    </source>
</evidence>
<dbReference type="CDD" id="cd22907">
    <property type="entry name" value="HFD_NFYB"/>
    <property type="match status" value="1"/>
</dbReference>
<comment type="subcellular location">
    <subcellularLocation>
        <location evidence="1">Membrane</location>
        <topology evidence="1">Single-pass membrane protein</topology>
    </subcellularLocation>
</comment>
<dbReference type="PROSITE" id="PS50011">
    <property type="entry name" value="PROTEIN_KINASE_DOM"/>
    <property type="match status" value="1"/>
</dbReference>
<dbReference type="Pfam" id="PF00560">
    <property type="entry name" value="LRR_1"/>
    <property type="match status" value="2"/>
</dbReference>
<reference evidence="17 18" key="1">
    <citation type="submission" date="2024-03" db="EMBL/GenBank/DDBJ databases">
        <authorList>
            <person name="Gkanogiannis A."/>
            <person name="Becerra Lopez-Lavalle L."/>
        </authorList>
    </citation>
    <scope>NUCLEOTIDE SEQUENCE [LARGE SCALE GENOMIC DNA]</scope>
</reference>
<keyword evidence="12" id="KW-0010">Activator</keyword>
<evidence type="ECO:0000256" key="6">
    <source>
        <dbReference type="ARBA" id="ARBA00022737"/>
    </source>
</evidence>
<evidence type="ECO:0000256" key="10">
    <source>
        <dbReference type="ARBA" id="ARBA00022989"/>
    </source>
</evidence>
<dbReference type="InterPro" id="IPR008271">
    <property type="entry name" value="Ser/Thr_kinase_AS"/>
</dbReference>
<dbReference type="Pfam" id="PF12819">
    <property type="entry name" value="Malectin_like"/>
    <property type="match status" value="1"/>
</dbReference>
<keyword evidence="10" id="KW-1133">Transmembrane helix</keyword>
<feature type="signal peptide" evidence="15">
    <location>
        <begin position="1"/>
        <end position="21"/>
    </location>
</feature>
<dbReference type="InterPro" id="IPR009072">
    <property type="entry name" value="Histone-fold"/>
</dbReference>
<dbReference type="InterPro" id="IPR003956">
    <property type="entry name" value="Transcrpt_fac_NFYB/HAP3_CS"/>
</dbReference>
<keyword evidence="11" id="KW-0472">Membrane</keyword>
<evidence type="ECO:0000256" key="9">
    <source>
        <dbReference type="ARBA" id="ARBA00022840"/>
    </source>
</evidence>
<feature type="binding site" evidence="13">
    <location>
        <position position="624"/>
    </location>
    <ligand>
        <name>ATP</name>
        <dbReference type="ChEBI" id="CHEBI:30616"/>
    </ligand>
</feature>
<dbReference type="Gene3D" id="1.10.510.10">
    <property type="entry name" value="Transferase(Phosphotransferase) domain 1"/>
    <property type="match status" value="1"/>
</dbReference>
<dbReference type="InterPro" id="IPR003958">
    <property type="entry name" value="CBFA_NFYB_domain"/>
</dbReference>
<dbReference type="InterPro" id="IPR024788">
    <property type="entry name" value="Malectin-like_Carb-bd_dom"/>
</dbReference>
<dbReference type="SMART" id="SM00220">
    <property type="entry name" value="S_TKc"/>
    <property type="match status" value="1"/>
</dbReference>
<gene>
    <name evidence="17" type="ORF">CITCOLO1_LOCUS15386</name>
</gene>
<dbReference type="InterPro" id="IPR000719">
    <property type="entry name" value="Prot_kinase_dom"/>
</dbReference>
<dbReference type="Proteomes" id="UP001642487">
    <property type="component" value="Chromosome 5"/>
</dbReference>
<dbReference type="PANTHER" id="PTHR45631:SF68">
    <property type="entry name" value="REPEAT FAMILY PROTEIN, PUTATIVE, EXPRESSED-RELATED"/>
    <property type="match status" value="1"/>
</dbReference>
<evidence type="ECO:0000256" key="3">
    <source>
        <dbReference type="ARBA" id="ARBA00022679"/>
    </source>
</evidence>
<organism evidence="17 18">
    <name type="scientific">Citrullus colocynthis</name>
    <name type="common">colocynth</name>
    <dbReference type="NCBI Taxonomy" id="252529"/>
    <lineage>
        <taxon>Eukaryota</taxon>
        <taxon>Viridiplantae</taxon>
        <taxon>Streptophyta</taxon>
        <taxon>Embryophyta</taxon>
        <taxon>Tracheophyta</taxon>
        <taxon>Spermatophyta</taxon>
        <taxon>Magnoliopsida</taxon>
        <taxon>eudicotyledons</taxon>
        <taxon>Gunneridae</taxon>
        <taxon>Pentapetalae</taxon>
        <taxon>rosids</taxon>
        <taxon>fabids</taxon>
        <taxon>Cucurbitales</taxon>
        <taxon>Cucurbitaceae</taxon>
        <taxon>Benincaseae</taxon>
        <taxon>Citrullus</taxon>
    </lineage>
</organism>